<sequence>MPSTDTAIITGKNANIGVRLVPAPEVKYTAIMPTAATSTASGSRRATGLVEAALGSAGGDFTTTPHAGREDSIER</sequence>
<dbReference type="EMBL" id="BCTA01000093">
    <property type="protein sequence ID" value="GAT12529.1"/>
    <property type="molecule type" value="Genomic_DNA"/>
</dbReference>
<reference evidence="2 3" key="1">
    <citation type="journal article" date="2016" name="Genome Announc.">
        <title>Draft Genome Sequences of Five Rapidly Growing Mycobacterium Species, M. thermoresistibile, M. fortuitum subsp. acetamidolyticum, M. canariasense, M. brisbanense, and M. novocastrense.</title>
        <authorList>
            <person name="Katahira K."/>
            <person name="Ogura Y."/>
            <person name="Gotoh Y."/>
            <person name="Hayashi T."/>
        </authorList>
    </citation>
    <scope>NUCLEOTIDE SEQUENCE [LARGE SCALE GENOMIC DNA]</scope>
    <source>
        <strain evidence="2 3">JCM18114</strain>
    </source>
</reference>
<protein>
    <submittedName>
        <fullName evidence="2">Uncharacterized protein</fullName>
    </submittedName>
</protein>
<name>A0ABQ0KTQ9_MYCNV</name>
<dbReference type="Proteomes" id="UP000069773">
    <property type="component" value="Unassembled WGS sequence"/>
</dbReference>
<gene>
    <name evidence="2" type="ORF">RMCN_5662</name>
</gene>
<evidence type="ECO:0000256" key="1">
    <source>
        <dbReference type="SAM" id="MobiDB-lite"/>
    </source>
</evidence>
<evidence type="ECO:0000313" key="3">
    <source>
        <dbReference type="Proteomes" id="UP000069773"/>
    </source>
</evidence>
<keyword evidence="3" id="KW-1185">Reference proteome</keyword>
<evidence type="ECO:0000313" key="2">
    <source>
        <dbReference type="EMBL" id="GAT12529.1"/>
    </source>
</evidence>
<proteinExistence type="predicted"/>
<organism evidence="2 3">
    <name type="scientific">Mycolicibacterium novocastrense</name>
    <name type="common">Mycobacterium novocastrense</name>
    <dbReference type="NCBI Taxonomy" id="59813"/>
    <lineage>
        <taxon>Bacteria</taxon>
        <taxon>Bacillati</taxon>
        <taxon>Actinomycetota</taxon>
        <taxon>Actinomycetes</taxon>
        <taxon>Mycobacteriales</taxon>
        <taxon>Mycobacteriaceae</taxon>
        <taxon>Mycolicibacterium</taxon>
    </lineage>
</organism>
<comment type="caution">
    <text evidence="2">The sequence shown here is derived from an EMBL/GenBank/DDBJ whole genome shotgun (WGS) entry which is preliminary data.</text>
</comment>
<feature type="region of interest" description="Disordered" evidence="1">
    <location>
        <begin position="56"/>
        <end position="75"/>
    </location>
</feature>
<accession>A0ABQ0KTQ9</accession>